<organism evidence="2 3">
    <name type="scientific">Mycolicibacterium rutilum</name>
    <name type="common">Mycobacterium rutilum</name>
    <dbReference type="NCBI Taxonomy" id="370526"/>
    <lineage>
        <taxon>Bacteria</taxon>
        <taxon>Bacillati</taxon>
        <taxon>Actinomycetota</taxon>
        <taxon>Actinomycetes</taxon>
        <taxon>Mycobacteriales</taxon>
        <taxon>Mycobacteriaceae</taxon>
        <taxon>Mycolicibacterium</taxon>
    </lineage>
</organism>
<gene>
    <name evidence="2" type="ORF">SAMN04489835_3941</name>
</gene>
<dbReference type="EMBL" id="LT629971">
    <property type="protein sequence ID" value="SEH77201.1"/>
    <property type="molecule type" value="Genomic_DNA"/>
</dbReference>
<accession>A0A1H6KUE9</accession>
<keyword evidence="1" id="KW-1133">Transmembrane helix</keyword>
<proteinExistence type="predicted"/>
<evidence type="ECO:0000256" key="1">
    <source>
        <dbReference type="SAM" id="Phobius"/>
    </source>
</evidence>
<feature type="transmembrane region" description="Helical" evidence="1">
    <location>
        <begin position="21"/>
        <end position="41"/>
    </location>
</feature>
<name>A0A1H6KUE9_MYCRU</name>
<feature type="transmembrane region" description="Helical" evidence="1">
    <location>
        <begin position="368"/>
        <end position="393"/>
    </location>
</feature>
<dbReference type="STRING" id="370526.SAMN04489835_3941"/>
<keyword evidence="1" id="KW-0812">Transmembrane</keyword>
<evidence type="ECO:0000313" key="2">
    <source>
        <dbReference type="EMBL" id="SEH77201.1"/>
    </source>
</evidence>
<feature type="transmembrane region" description="Helical" evidence="1">
    <location>
        <begin position="255"/>
        <end position="277"/>
    </location>
</feature>
<keyword evidence="1" id="KW-0472">Membrane</keyword>
<feature type="transmembrane region" description="Helical" evidence="1">
    <location>
        <begin position="335"/>
        <end position="356"/>
    </location>
</feature>
<dbReference type="Proteomes" id="UP000182915">
    <property type="component" value="Chromosome I"/>
</dbReference>
<protein>
    <submittedName>
        <fullName evidence="2">Uncharacterized protein</fullName>
    </submittedName>
</protein>
<keyword evidence="3" id="KW-1185">Reference proteome</keyword>
<dbReference type="AlphaFoldDB" id="A0A1H6KUE9"/>
<feature type="transmembrane region" description="Helical" evidence="1">
    <location>
        <begin position="183"/>
        <end position="201"/>
    </location>
</feature>
<reference evidence="3" key="1">
    <citation type="submission" date="2016-10" db="EMBL/GenBank/DDBJ databases">
        <authorList>
            <person name="Varghese N."/>
            <person name="Submissions S."/>
        </authorList>
    </citation>
    <scope>NUCLEOTIDE SEQUENCE [LARGE SCALE GENOMIC DNA]</scope>
    <source>
        <strain evidence="3">DSM 45405</strain>
    </source>
</reference>
<feature type="transmembrane region" description="Helical" evidence="1">
    <location>
        <begin position="53"/>
        <end position="73"/>
    </location>
</feature>
<feature type="transmembrane region" description="Helical" evidence="1">
    <location>
        <begin position="100"/>
        <end position="121"/>
    </location>
</feature>
<sequence>MRDAVGVLTEAGRLLLRHWPVLLAIAFAGMAFRGAALWAAVEVSDHVNWLGHGLVIFAPLGFLVAMIAMLHVLRNDLPNAARAASGTAPADATTGRERRLIDVTTSMVVPFFAVYVSAGLLTRDVGQFVNEAGTDEFNQIDFYGTGTGPDFSRVFLNSVYLVAGLVLAAWVLRFALGRAEKRWRFLGFAILGALVEVYWSANVAGYIEGEKTAAKDWLTSRVVVAELTGLYDGVVDRLGPLTQPVRTVNSWVLDVLGSIDAVVIVPLAWITVGAVVLGHKLAPPPKTAHPWLTRMSAVPKPVVRTVGGVADDVTSRFAAFTEGLRMMARAGLVPMLLFGLASLLALRIPYVVSAVWRLAVGPVDSDTYVAWAPIEGAIGDALMLSVLAALLAAGVDRMLRPVNLPAPQGNPAAPTTATPA</sequence>
<evidence type="ECO:0000313" key="3">
    <source>
        <dbReference type="Proteomes" id="UP000182915"/>
    </source>
</evidence>
<feature type="transmembrane region" description="Helical" evidence="1">
    <location>
        <begin position="154"/>
        <end position="176"/>
    </location>
</feature>